<accession>A0ABR2ZR81</accession>
<gene>
    <name evidence="1" type="ORF">AAF712_009222</name>
</gene>
<sequence>MATSNVQDPPLTPTPVEWDLHVYQTPCETVDTFDLINSARRFAAWFFQNAFQYDDFERNGTKYFEVGPIVVL</sequence>
<organism evidence="1 2">
    <name type="scientific">Marasmius tenuissimus</name>
    <dbReference type="NCBI Taxonomy" id="585030"/>
    <lineage>
        <taxon>Eukaryota</taxon>
        <taxon>Fungi</taxon>
        <taxon>Dikarya</taxon>
        <taxon>Basidiomycota</taxon>
        <taxon>Agaricomycotina</taxon>
        <taxon>Agaricomycetes</taxon>
        <taxon>Agaricomycetidae</taxon>
        <taxon>Agaricales</taxon>
        <taxon>Marasmiineae</taxon>
        <taxon>Marasmiaceae</taxon>
        <taxon>Marasmius</taxon>
    </lineage>
</organism>
<name>A0ABR2ZR81_9AGAR</name>
<evidence type="ECO:0000313" key="2">
    <source>
        <dbReference type="Proteomes" id="UP001437256"/>
    </source>
</evidence>
<proteinExistence type="predicted"/>
<evidence type="ECO:0000313" key="1">
    <source>
        <dbReference type="EMBL" id="KAL0063868.1"/>
    </source>
</evidence>
<keyword evidence="2" id="KW-1185">Reference proteome</keyword>
<protein>
    <submittedName>
        <fullName evidence="1">Uncharacterized protein</fullName>
    </submittedName>
</protein>
<comment type="caution">
    <text evidence="1">The sequence shown here is derived from an EMBL/GenBank/DDBJ whole genome shotgun (WGS) entry which is preliminary data.</text>
</comment>
<reference evidence="1 2" key="1">
    <citation type="submission" date="2024-05" db="EMBL/GenBank/DDBJ databases">
        <title>A draft genome resource for the thread blight pathogen Marasmius tenuissimus strain MS-2.</title>
        <authorList>
            <person name="Yulfo-Soto G.E."/>
            <person name="Baruah I.K."/>
            <person name="Amoako-Attah I."/>
            <person name="Bukari Y."/>
            <person name="Meinhardt L.W."/>
            <person name="Bailey B.A."/>
            <person name="Cohen S.P."/>
        </authorList>
    </citation>
    <scope>NUCLEOTIDE SEQUENCE [LARGE SCALE GENOMIC DNA]</scope>
    <source>
        <strain evidence="1 2">MS-2</strain>
    </source>
</reference>
<dbReference type="EMBL" id="JBBXMP010000072">
    <property type="protein sequence ID" value="KAL0063868.1"/>
    <property type="molecule type" value="Genomic_DNA"/>
</dbReference>
<dbReference type="Proteomes" id="UP001437256">
    <property type="component" value="Unassembled WGS sequence"/>
</dbReference>